<evidence type="ECO:0000313" key="2">
    <source>
        <dbReference type="EMBL" id="KAF1987735.1"/>
    </source>
</evidence>
<reference evidence="2" key="1">
    <citation type="journal article" date="2020" name="Stud. Mycol.">
        <title>101 Dothideomycetes genomes: a test case for predicting lifestyles and emergence of pathogens.</title>
        <authorList>
            <person name="Haridas S."/>
            <person name="Albert R."/>
            <person name="Binder M."/>
            <person name="Bloem J."/>
            <person name="Labutti K."/>
            <person name="Salamov A."/>
            <person name="Andreopoulos B."/>
            <person name="Baker S."/>
            <person name="Barry K."/>
            <person name="Bills G."/>
            <person name="Bluhm B."/>
            <person name="Cannon C."/>
            <person name="Castanera R."/>
            <person name="Culley D."/>
            <person name="Daum C."/>
            <person name="Ezra D."/>
            <person name="Gonzalez J."/>
            <person name="Henrissat B."/>
            <person name="Kuo A."/>
            <person name="Liang C."/>
            <person name="Lipzen A."/>
            <person name="Lutzoni F."/>
            <person name="Magnuson J."/>
            <person name="Mondo S."/>
            <person name="Nolan M."/>
            <person name="Ohm R."/>
            <person name="Pangilinan J."/>
            <person name="Park H.-J."/>
            <person name="Ramirez L."/>
            <person name="Alfaro M."/>
            <person name="Sun H."/>
            <person name="Tritt A."/>
            <person name="Yoshinaga Y."/>
            <person name="Zwiers L.-H."/>
            <person name="Turgeon B."/>
            <person name="Goodwin S."/>
            <person name="Spatafora J."/>
            <person name="Crous P."/>
            <person name="Grigoriev I."/>
        </authorList>
    </citation>
    <scope>NUCLEOTIDE SEQUENCE</scope>
    <source>
        <strain evidence="2">CBS 113979</strain>
    </source>
</reference>
<accession>A0A6G1H3K4</accession>
<feature type="transmembrane region" description="Helical" evidence="1">
    <location>
        <begin position="75"/>
        <end position="96"/>
    </location>
</feature>
<gene>
    <name evidence="2" type="ORF">K402DRAFT_44485</name>
</gene>
<dbReference type="Proteomes" id="UP000800041">
    <property type="component" value="Unassembled WGS sequence"/>
</dbReference>
<keyword evidence="1" id="KW-0472">Membrane</keyword>
<protein>
    <submittedName>
        <fullName evidence="2">Uncharacterized protein</fullName>
    </submittedName>
</protein>
<name>A0A6G1H3K4_9PEZI</name>
<dbReference type="AlphaFoldDB" id="A0A6G1H3K4"/>
<proteinExistence type="predicted"/>
<dbReference type="EMBL" id="ML977151">
    <property type="protein sequence ID" value="KAF1987735.1"/>
    <property type="molecule type" value="Genomic_DNA"/>
</dbReference>
<evidence type="ECO:0000313" key="3">
    <source>
        <dbReference type="Proteomes" id="UP000800041"/>
    </source>
</evidence>
<keyword evidence="3" id="KW-1185">Reference proteome</keyword>
<evidence type="ECO:0000256" key="1">
    <source>
        <dbReference type="SAM" id="Phobius"/>
    </source>
</evidence>
<feature type="transmembrane region" description="Helical" evidence="1">
    <location>
        <begin position="103"/>
        <end position="124"/>
    </location>
</feature>
<keyword evidence="1" id="KW-0812">Transmembrane</keyword>
<sequence>MHRLSSHKGNSATQTPPACLAPFRRLSTHTHRRHRPTPCTLARLGKANEPLPRYTLFLPLASPGFTDALVPGNPIQYHAVLSFLSFILCIQSAYTGPHAYLRCCVPVMASTTTSPILISFFYFWGESRDGVLAFSLVPVVV</sequence>
<keyword evidence="1" id="KW-1133">Transmembrane helix</keyword>
<organism evidence="2 3">
    <name type="scientific">Aulographum hederae CBS 113979</name>
    <dbReference type="NCBI Taxonomy" id="1176131"/>
    <lineage>
        <taxon>Eukaryota</taxon>
        <taxon>Fungi</taxon>
        <taxon>Dikarya</taxon>
        <taxon>Ascomycota</taxon>
        <taxon>Pezizomycotina</taxon>
        <taxon>Dothideomycetes</taxon>
        <taxon>Pleosporomycetidae</taxon>
        <taxon>Aulographales</taxon>
        <taxon>Aulographaceae</taxon>
    </lineage>
</organism>